<dbReference type="KEGG" id="lsf:I8J32_007355"/>
<keyword evidence="3" id="KW-1185">Reference proteome</keyword>
<dbReference type="Proteomes" id="UP000639274">
    <property type="component" value="Chromosome"/>
</dbReference>
<evidence type="ECO:0000313" key="2">
    <source>
        <dbReference type="EMBL" id="QSX79651.1"/>
    </source>
</evidence>
<proteinExistence type="predicted"/>
<dbReference type="GO" id="GO:0016757">
    <property type="term" value="F:glycosyltransferase activity"/>
    <property type="evidence" value="ECO:0007669"/>
    <property type="project" value="UniProtKB-KW"/>
</dbReference>
<dbReference type="Pfam" id="PF00535">
    <property type="entry name" value="Glycos_transf_2"/>
    <property type="match status" value="2"/>
</dbReference>
<dbReference type="EMBL" id="CP071518">
    <property type="protein sequence ID" value="QSX79651.1"/>
    <property type="molecule type" value="Genomic_DNA"/>
</dbReference>
<dbReference type="PANTHER" id="PTHR43179">
    <property type="entry name" value="RHAMNOSYLTRANSFERASE WBBL"/>
    <property type="match status" value="1"/>
</dbReference>
<dbReference type="AlphaFoldDB" id="A0A974Y6H0"/>
<dbReference type="RefSeq" id="WP_200610220.1">
    <property type="nucleotide sequence ID" value="NZ_CP071518.1"/>
</dbReference>
<protein>
    <submittedName>
        <fullName evidence="2">Glycosyltransferase family 2 protein</fullName>
    </submittedName>
</protein>
<feature type="domain" description="Glycosyltransferase 2-like" evidence="1">
    <location>
        <begin position="650"/>
        <end position="827"/>
    </location>
</feature>
<name>A0A974Y6H0_9GAMM</name>
<accession>A0A974Y6H0</accession>
<dbReference type="PANTHER" id="PTHR43179:SF7">
    <property type="entry name" value="RHAMNOSYLTRANSFERASE WBBL"/>
    <property type="match status" value="1"/>
</dbReference>
<dbReference type="CDD" id="cd04184">
    <property type="entry name" value="GT2_RfbC_Mx_like"/>
    <property type="match status" value="1"/>
</dbReference>
<reference evidence="2 3" key="1">
    <citation type="submission" date="2021-03" db="EMBL/GenBank/DDBJ databases">
        <title>Lysobacter sp. nov. isolated from soil of gangwondo yeongwol, south Korea.</title>
        <authorList>
            <person name="Kim K.R."/>
            <person name="Kim K.H."/>
            <person name="Jeon C.O."/>
        </authorList>
    </citation>
    <scope>NUCLEOTIDE SEQUENCE [LARGE SCALE GENOMIC DNA]</scope>
    <source>
        <strain evidence="2 3">R19</strain>
    </source>
</reference>
<dbReference type="CDD" id="cd04186">
    <property type="entry name" value="GT_2_like_c"/>
    <property type="match status" value="1"/>
</dbReference>
<sequence length="935" mass="102983">MNGPALLAAPEGGWAPGWYLIEVRPAAAQSGQLLQWRALSAGTDLALPLAAPDPAGLSRTVLMLPQAASGAVVTPEAADTAPVAGQGQGVDDVRVRRLGRLAAMAHMLGALRTPRGALDWRRVLGTLSDFLAWPGDTRGADLLWARYQRTLRQADSSFAPAVLRQGWWSRPRPLELQPAGQLEPLAAGEGTSAWLATGEDPWFRLGREGTVARLAAGWYRVRIAVDPDDGPIASPCLYPDFGHGSMQSEMIPLPEPAADGTIDVLVMLKQRVRMLRFDPSLRRGRFGLRRFELHRVGRCAAFLRMLAGRRRPDGSLDLGGALADVARFVRVSGQRGLSNAGADLFARYSRELQGRTNGYADWVSRFDSIGAADLQAMAARAQQLRDGPLISLIVPVYETPERWLRHCIESVLAQAYPRWELCIADDASPSQRVRDVLAEYQRRDSRIKVALRTTNGHIAQASNTALKLATGDYIGLLDHDDELRPHALLEMAEAIVAQPALQLLYSDEDKIDEEGARFHPYFKPDWNPDLLLSQNYVCHFTVIDTALAREVGGFRVGFEGSQDHDLILRCSERLDPSRIHHVPKVLYHWRAIEGSTALERDAKDYAADAGLRAVDEHLQRIGADAAAEPMPHGHYRVRWNVPEPAPRVAILIPTRDRVELLRTCVESVLERTRYPALELIVVDNRSSDPEALAYLDELRAREGVRVLVHDAPFNYSAINNMAAAATDAPVLCLLNNDIEVIGEGWLAEMVGHAMRADVGAVGAMLYYPDNSIQHAGVILGVGGVANHAYVGQQRGHAGHGARAKVTQNLSAVTGACLVVRRAVYEQVGGLDEQLQVAFNDIDFCLRVREAGYRNVWTPFAELYHHESASRGTDASPEQAQRFLGEVRHMETRWRALLQRDPAYNLNLSLDDLNFGLAFPPRTSTTDGRQWPADIA</sequence>
<evidence type="ECO:0000313" key="3">
    <source>
        <dbReference type="Proteomes" id="UP000639274"/>
    </source>
</evidence>
<dbReference type="SUPFAM" id="SSF53448">
    <property type="entry name" value="Nucleotide-diphospho-sugar transferases"/>
    <property type="match status" value="2"/>
</dbReference>
<dbReference type="Gene3D" id="3.90.550.10">
    <property type="entry name" value="Spore Coat Polysaccharide Biosynthesis Protein SpsA, Chain A"/>
    <property type="match status" value="2"/>
</dbReference>
<dbReference type="InterPro" id="IPR001173">
    <property type="entry name" value="Glyco_trans_2-like"/>
</dbReference>
<gene>
    <name evidence="2" type="ORF">I8J32_007355</name>
</gene>
<feature type="domain" description="Glycosyltransferase 2-like" evidence="1">
    <location>
        <begin position="391"/>
        <end position="546"/>
    </location>
</feature>
<dbReference type="InterPro" id="IPR029044">
    <property type="entry name" value="Nucleotide-diphossugar_trans"/>
</dbReference>
<evidence type="ECO:0000259" key="1">
    <source>
        <dbReference type="Pfam" id="PF00535"/>
    </source>
</evidence>
<organism evidence="2 3">
    <name type="scientific">Agrilutibacter solisilvae</name>
    <dbReference type="NCBI Taxonomy" id="2763317"/>
    <lineage>
        <taxon>Bacteria</taxon>
        <taxon>Pseudomonadati</taxon>
        <taxon>Pseudomonadota</taxon>
        <taxon>Gammaproteobacteria</taxon>
        <taxon>Lysobacterales</taxon>
        <taxon>Lysobacteraceae</taxon>
        <taxon>Agrilutibacter</taxon>
    </lineage>
</organism>